<accession>A0AA97NSF0</accession>
<dbReference type="Proteomes" id="UP000011086">
    <property type="component" value="Unassembled WGS sequence"/>
</dbReference>
<protein>
    <submittedName>
        <fullName evidence="1">Uncharacterized protein</fullName>
    </submittedName>
</protein>
<sequence length="177" mass="19229">MVGSPGAILLWPVSSGAPCPFFFLSRLETLELELDRTTVDATQERDYSRQAAGGPVYSNVGRVMRVGGLIDERLSSCQLSILGFTEPPGWVSCASLGNVPTYSVHTTPTVPGSWVYHVDTASNSSPETKTDIAGIRVLDRRARPDPMELNPSFDESFAERLSGDIELYMGIRMGMGI</sequence>
<proteinExistence type="predicted"/>
<name>A0AA97NSF0_PYRO3</name>
<gene>
    <name evidence="1" type="ORF">OOU_Y34scaffold00707g13</name>
</gene>
<dbReference type="AlphaFoldDB" id="A0AA97NSF0"/>
<reference evidence="1" key="1">
    <citation type="journal article" date="2012" name="PLoS Genet.">
        <title>Comparative analysis of the genomes of two field isolates of the rice blast fungus Magnaporthe oryzae.</title>
        <authorList>
            <person name="Xue M."/>
            <person name="Yang J."/>
            <person name="Li Z."/>
            <person name="Hu S."/>
            <person name="Yao N."/>
            <person name="Dean R.A."/>
            <person name="Zhao W."/>
            <person name="Shen M."/>
            <person name="Zhang H."/>
            <person name="Li C."/>
            <person name="Liu L."/>
            <person name="Cao L."/>
            <person name="Xu X."/>
            <person name="Xing Y."/>
            <person name="Hsiang T."/>
            <person name="Zhang Z."/>
            <person name="Xu J.R."/>
            <person name="Peng Y.L."/>
        </authorList>
    </citation>
    <scope>NUCLEOTIDE SEQUENCE</scope>
    <source>
        <strain evidence="1">Y34</strain>
    </source>
</reference>
<dbReference type="EMBL" id="JH792904">
    <property type="protein sequence ID" value="ELQ35429.1"/>
    <property type="molecule type" value="Genomic_DNA"/>
</dbReference>
<organism evidence="1">
    <name type="scientific">Pyricularia oryzae (strain Y34)</name>
    <name type="common">Rice blast fungus</name>
    <name type="synonym">Magnaporthe oryzae</name>
    <dbReference type="NCBI Taxonomy" id="1143189"/>
    <lineage>
        <taxon>Eukaryota</taxon>
        <taxon>Fungi</taxon>
        <taxon>Dikarya</taxon>
        <taxon>Ascomycota</taxon>
        <taxon>Pezizomycotina</taxon>
        <taxon>Sordariomycetes</taxon>
        <taxon>Sordariomycetidae</taxon>
        <taxon>Magnaporthales</taxon>
        <taxon>Pyriculariaceae</taxon>
        <taxon>Pyricularia</taxon>
    </lineage>
</organism>
<evidence type="ECO:0000313" key="1">
    <source>
        <dbReference type="EMBL" id="ELQ35429.1"/>
    </source>
</evidence>